<sequence>MRSVAARPYNILGLCAGVGGLELGVRIARPGARGVCYLEREVPAAARLVARMQDGSLHPAPVWSDLTTFDGIPWRGVVDCLTSGDPCQPNSVAGKQRGKDDDRWLLDHVFRIIDEVRPHRVFRENVPGNAHGQLEAIVPALEGMGYRIAAGIFSARGAGASHLRERLFIMADRDGEHGDGSRIGGPGWGRQPADGCVDVGNAPRDGRGEGRPEPELRRGRPAAAGAGCAMGDAIGRGDGRDASEPRRRSVVGTASDGQAIEMSRWPTPAARDHKGSGQAITRSDGKSRMDMLDWKAERGFSLLPAPTTHAGSRSLDPRRISLRLWLMSMSRAPSSLKAWVRKVTRPKLNPSFVDWMHGWPSEWTDCEREVTGFRPWLLRSRGELSKLLSNTTGNGQLNLF</sequence>
<comment type="similarity">
    <text evidence="7">Belongs to the class I-like SAM-binding methyltransferase superfamily. C5-methyltransferase family.</text>
</comment>
<dbReference type="GO" id="GO:0003677">
    <property type="term" value="F:DNA binding"/>
    <property type="evidence" value="ECO:0007669"/>
    <property type="project" value="TreeGrafter"/>
</dbReference>
<dbReference type="InterPro" id="IPR001525">
    <property type="entry name" value="C5_MeTfrase"/>
</dbReference>
<dbReference type="PANTHER" id="PTHR10629">
    <property type="entry name" value="CYTOSINE-SPECIFIC METHYLTRANSFERASE"/>
    <property type="match status" value="1"/>
</dbReference>
<keyword evidence="2 7" id="KW-0489">Methyltransferase</keyword>
<protein>
    <recommendedName>
        <fullName evidence="1">DNA (cytosine-5-)-methyltransferase</fullName>
        <ecNumber evidence="1">2.1.1.37</ecNumber>
    </recommendedName>
</protein>
<keyword evidence="5" id="KW-0680">Restriction system</keyword>
<dbReference type="PRINTS" id="PR00105">
    <property type="entry name" value="C5METTRFRASE"/>
</dbReference>
<dbReference type="GO" id="GO:0044027">
    <property type="term" value="P:negative regulation of gene expression via chromosomal CpG island methylation"/>
    <property type="evidence" value="ECO:0007669"/>
    <property type="project" value="TreeGrafter"/>
</dbReference>
<evidence type="ECO:0000256" key="7">
    <source>
        <dbReference type="PROSITE-ProRule" id="PRU01016"/>
    </source>
</evidence>
<evidence type="ECO:0000256" key="8">
    <source>
        <dbReference type="SAM" id="MobiDB-lite"/>
    </source>
</evidence>
<dbReference type="GO" id="GO:0003886">
    <property type="term" value="F:DNA (cytosine-5-)-methyltransferase activity"/>
    <property type="evidence" value="ECO:0007669"/>
    <property type="project" value="UniProtKB-EC"/>
</dbReference>
<proteinExistence type="inferred from homology"/>
<evidence type="ECO:0000256" key="4">
    <source>
        <dbReference type="ARBA" id="ARBA00022691"/>
    </source>
</evidence>
<feature type="compositionally biased region" description="Basic and acidic residues" evidence="8">
    <location>
        <begin position="235"/>
        <end position="247"/>
    </location>
</feature>
<dbReference type="PANTHER" id="PTHR10629:SF52">
    <property type="entry name" value="DNA (CYTOSINE-5)-METHYLTRANSFERASE 1"/>
    <property type="match status" value="1"/>
</dbReference>
<dbReference type="AlphaFoldDB" id="A0A2X1AJQ9"/>
<comment type="catalytic activity">
    <reaction evidence="6">
        <text>a 2'-deoxycytidine in DNA + S-adenosyl-L-methionine = a 5-methyl-2'-deoxycytidine in DNA + S-adenosyl-L-homocysteine + H(+)</text>
        <dbReference type="Rhea" id="RHEA:13681"/>
        <dbReference type="Rhea" id="RHEA-COMP:11369"/>
        <dbReference type="Rhea" id="RHEA-COMP:11370"/>
        <dbReference type="ChEBI" id="CHEBI:15378"/>
        <dbReference type="ChEBI" id="CHEBI:57856"/>
        <dbReference type="ChEBI" id="CHEBI:59789"/>
        <dbReference type="ChEBI" id="CHEBI:85452"/>
        <dbReference type="ChEBI" id="CHEBI:85454"/>
        <dbReference type="EC" id="2.1.1.37"/>
    </reaction>
</comment>
<keyword evidence="3 7" id="KW-0808">Transferase</keyword>
<evidence type="ECO:0000256" key="3">
    <source>
        <dbReference type="ARBA" id="ARBA00022679"/>
    </source>
</evidence>
<keyword evidence="4 7" id="KW-0949">S-adenosyl-L-methionine</keyword>
<feature type="region of interest" description="Disordered" evidence="8">
    <location>
        <begin position="177"/>
        <end position="257"/>
    </location>
</feature>
<accession>A0A2X1AJQ9</accession>
<organism evidence="9 10">
    <name type="scientific">Brevundimonas diminuta</name>
    <name type="common">Pseudomonas diminuta</name>
    <dbReference type="NCBI Taxonomy" id="293"/>
    <lineage>
        <taxon>Bacteria</taxon>
        <taxon>Pseudomonadati</taxon>
        <taxon>Pseudomonadota</taxon>
        <taxon>Alphaproteobacteria</taxon>
        <taxon>Caulobacterales</taxon>
        <taxon>Caulobacteraceae</taxon>
        <taxon>Brevundimonas</taxon>
    </lineage>
</organism>
<feature type="active site" evidence="7">
    <location>
        <position position="87"/>
    </location>
</feature>
<dbReference type="PROSITE" id="PS51679">
    <property type="entry name" value="SAM_MT_C5"/>
    <property type="match status" value="1"/>
</dbReference>
<evidence type="ECO:0000256" key="1">
    <source>
        <dbReference type="ARBA" id="ARBA00011975"/>
    </source>
</evidence>
<dbReference type="Gene3D" id="3.40.50.150">
    <property type="entry name" value="Vaccinia Virus protein VP39"/>
    <property type="match status" value="1"/>
</dbReference>
<feature type="compositionally biased region" description="Basic and acidic residues" evidence="8">
    <location>
        <begin position="204"/>
        <end position="218"/>
    </location>
</feature>
<gene>
    <name evidence="9" type="primary">hhaIM</name>
    <name evidence="9" type="ORF">NCTC11165_01681</name>
</gene>
<reference evidence="9 10" key="1">
    <citation type="submission" date="2018-06" db="EMBL/GenBank/DDBJ databases">
        <authorList>
            <consortium name="Pathogen Informatics"/>
            <person name="Doyle S."/>
        </authorList>
    </citation>
    <scope>NUCLEOTIDE SEQUENCE [LARGE SCALE GENOMIC DNA]</scope>
    <source>
        <strain evidence="9 10">NCTC11165</strain>
    </source>
</reference>
<dbReference type="InterPro" id="IPR029063">
    <property type="entry name" value="SAM-dependent_MTases_sf"/>
</dbReference>
<evidence type="ECO:0000313" key="9">
    <source>
        <dbReference type="EMBL" id="SPU44279.1"/>
    </source>
</evidence>
<name>A0A2X1AJQ9_BREDI</name>
<evidence type="ECO:0000256" key="6">
    <source>
        <dbReference type="ARBA" id="ARBA00047422"/>
    </source>
</evidence>
<dbReference type="GO" id="GO:0009307">
    <property type="term" value="P:DNA restriction-modification system"/>
    <property type="evidence" value="ECO:0007669"/>
    <property type="project" value="UniProtKB-KW"/>
</dbReference>
<evidence type="ECO:0000256" key="5">
    <source>
        <dbReference type="ARBA" id="ARBA00022747"/>
    </source>
</evidence>
<dbReference type="Pfam" id="PF00145">
    <property type="entry name" value="DNA_methylase"/>
    <property type="match status" value="1"/>
</dbReference>
<dbReference type="EC" id="2.1.1.37" evidence="1"/>
<evidence type="ECO:0000313" key="10">
    <source>
        <dbReference type="Proteomes" id="UP000250358"/>
    </source>
</evidence>
<dbReference type="GO" id="GO:0032259">
    <property type="term" value="P:methylation"/>
    <property type="evidence" value="ECO:0007669"/>
    <property type="project" value="UniProtKB-KW"/>
</dbReference>
<dbReference type="EMBL" id="UAQM01000011">
    <property type="protein sequence ID" value="SPU44279.1"/>
    <property type="molecule type" value="Genomic_DNA"/>
</dbReference>
<feature type="compositionally biased region" description="Low complexity" evidence="8">
    <location>
        <begin position="221"/>
        <end position="233"/>
    </location>
</feature>
<dbReference type="SUPFAM" id="SSF53335">
    <property type="entry name" value="S-adenosyl-L-methionine-dependent methyltransferases"/>
    <property type="match status" value="1"/>
</dbReference>
<dbReference type="InterPro" id="IPR050390">
    <property type="entry name" value="C5-Methyltransferase"/>
</dbReference>
<dbReference type="Proteomes" id="UP000250358">
    <property type="component" value="Unassembled WGS sequence"/>
</dbReference>
<evidence type="ECO:0000256" key="2">
    <source>
        <dbReference type="ARBA" id="ARBA00022603"/>
    </source>
</evidence>